<accession>A5YSC6</accession>
<dbReference type="Pfam" id="PF26047">
    <property type="entry name" value="DUF8015"/>
    <property type="match status" value="1"/>
</dbReference>
<proteinExistence type="predicted"/>
<dbReference type="EMBL" id="EF583987">
    <property type="protein sequence ID" value="ABQ75883.1"/>
    <property type="molecule type" value="Genomic_DNA"/>
</dbReference>
<dbReference type="InterPro" id="IPR058328">
    <property type="entry name" value="DUF8015"/>
</dbReference>
<keyword evidence="1" id="KW-0472">Membrane</keyword>
<organism evidence="2">
    <name type="scientific">uncultured haloarchaeon</name>
    <dbReference type="NCBI Taxonomy" id="160804"/>
    <lineage>
        <taxon>Archaea</taxon>
        <taxon>Methanobacteriati</taxon>
        <taxon>Methanobacteriota</taxon>
        <taxon>Stenosarchaea group</taxon>
        <taxon>Halobacteria</taxon>
        <taxon>Halobacteriales</taxon>
        <taxon>Halobacteriaceae</taxon>
        <taxon>environmental samples</taxon>
    </lineage>
</organism>
<keyword evidence="1" id="KW-0812">Transmembrane</keyword>
<feature type="transmembrane region" description="Helical" evidence="1">
    <location>
        <begin position="48"/>
        <end position="67"/>
    </location>
</feature>
<keyword evidence="1" id="KW-1133">Transmembrane helix</keyword>
<name>A5YSC6_9EURY</name>
<dbReference type="AlphaFoldDB" id="A5YSC6"/>
<sequence length="75" mass="7901">MLDPITQFGSLIFSFSVTIYDKLLIAIPLVVCITYITCAIALTLSQIASMGVASLAGGIVVGDALFINHPRLDSS</sequence>
<feature type="transmembrane region" description="Helical" evidence="1">
    <location>
        <begin position="23"/>
        <end position="42"/>
    </location>
</feature>
<protein>
    <submittedName>
        <fullName evidence="2">Uncharacterized protein</fullName>
    </submittedName>
</protein>
<evidence type="ECO:0000256" key="1">
    <source>
        <dbReference type="SAM" id="Phobius"/>
    </source>
</evidence>
<reference evidence="2" key="1">
    <citation type="journal article" date="2007" name="ISME J.">
        <title>Genomic plasticity in prokaryotes: the case of the square haloarchaeon.</title>
        <authorList>
            <person name="Cuadros-Orellana S."/>
            <person name="Martin-Cuadrado A.B."/>
            <person name="Legault B."/>
            <person name="D'Auria G."/>
            <person name="Zhaxybayeva O."/>
            <person name="Papke R.T."/>
            <person name="Rodriguez-Valera F."/>
        </authorList>
    </citation>
    <scope>NUCLEOTIDE SEQUENCE</scope>
</reference>
<evidence type="ECO:0000313" key="2">
    <source>
        <dbReference type="EMBL" id="ABQ75883.1"/>
    </source>
</evidence>